<feature type="transmembrane region" description="Helical" evidence="7">
    <location>
        <begin position="221"/>
        <end position="244"/>
    </location>
</feature>
<feature type="transmembrane region" description="Helical" evidence="7">
    <location>
        <begin position="280"/>
        <end position="304"/>
    </location>
</feature>
<keyword evidence="4 7" id="KW-0812">Transmembrane</keyword>
<dbReference type="InterPro" id="IPR004681">
    <property type="entry name" value="TRAP_DctM"/>
</dbReference>
<dbReference type="PANTHER" id="PTHR33362">
    <property type="entry name" value="SIALIC ACID TRAP TRANSPORTER PERMEASE PROTEIN SIAT-RELATED"/>
    <property type="match status" value="1"/>
</dbReference>
<dbReference type="Proteomes" id="UP000830055">
    <property type="component" value="Chromosome"/>
</dbReference>
<dbReference type="EMBL" id="AP025516">
    <property type="protein sequence ID" value="BDD87707.1"/>
    <property type="molecule type" value="Genomic_DNA"/>
</dbReference>
<evidence type="ECO:0000256" key="5">
    <source>
        <dbReference type="ARBA" id="ARBA00022989"/>
    </source>
</evidence>
<feature type="transmembrane region" description="Helical" evidence="7">
    <location>
        <begin position="175"/>
        <end position="200"/>
    </location>
</feature>
<gene>
    <name evidence="9" type="ORF">DPPLL_20720</name>
</gene>
<reference evidence="9 10" key="1">
    <citation type="submission" date="2022-01" db="EMBL/GenBank/DDBJ databases">
        <title>Desulfofustis limnae sp. nov., a novel mesophilic sulfate-reducing bacterium isolated from marsh soil.</title>
        <authorList>
            <person name="Watanabe M."/>
            <person name="Takahashi A."/>
            <person name="Kojima H."/>
            <person name="Fukui M."/>
        </authorList>
    </citation>
    <scope>NUCLEOTIDE SEQUENCE [LARGE SCALE GENOMIC DNA]</scope>
    <source>
        <strain evidence="9 10">PPLL</strain>
    </source>
</reference>
<dbReference type="RefSeq" id="WP_284151121.1">
    <property type="nucleotide sequence ID" value="NZ_AP025516.1"/>
</dbReference>
<keyword evidence="3" id="KW-0997">Cell inner membrane</keyword>
<feature type="transmembrane region" description="Helical" evidence="7">
    <location>
        <begin position="324"/>
        <end position="352"/>
    </location>
</feature>
<evidence type="ECO:0000256" key="6">
    <source>
        <dbReference type="ARBA" id="ARBA00023136"/>
    </source>
</evidence>
<feature type="transmembrane region" description="Helical" evidence="7">
    <location>
        <begin position="364"/>
        <end position="390"/>
    </location>
</feature>
<evidence type="ECO:0000313" key="10">
    <source>
        <dbReference type="Proteomes" id="UP000830055"/>
    </source>
</evidence>
<accession>A0ABM7W9Q8</accession>
<organism evidence="9 10">
    <name type="scientific">Desulfofustis limnaeus</name>
    <dbReference type="NCBI Taxonomy" id="2740163"/>
    <lineage>
        <taxon>Bacteria</taxon>
        <taxon>Pseudomonadati</taxon>
        <taxon>Thermodesulfobacteriota</taxon>
        <taxon>Desulfobulbia</taxon>
        <taxon>Desulfobulbales</taxon>
        <taxon>Desulfocapsaceae</taxon>
        <taxon>Desulfofustis</taxon>
    </lineage>
</organism>
<evidence type="ECO:0000256" key="7">
    <source>
        <dbReference type="SAM" id="Phobius"/>
    </source>
</evidence>
<keyword evidence="6 7" id="KW-0472">Membrane</keyword>
<sequence>MAGEATPLFMFLALFALLVTGVPIAFSLAAIAIVFSYLFWGPGALNILVSATWGTMNNFVIIAVPLFIYMAYILQKTNVVEDLYDTFYKWSGALRGGLAIATILVGALIGAVSGVVAAGVIGLGLIGLPQMLKHGYNRRVALGSVLGGGTLGQLIPPSTNMVLYGAVTGVSIGGLFAGGISAGILLASLYIIYVFVRGLLNPSFAPSLPPEERASWKEKLVSLKSILLPMVLILIVLGSILMGIASPTEAAAFGAAGALLIGMIKRRLTWEIVYSSCYETLSVTAMVGWMMIGATAFGSVFSGLGGNALVAEFATSMPGGAHMVFVVAALFVFFMGMFLEPGAVIFLAVPIIAPILAKLGFEPLWIGLVINVILQTAYISPPFGFSLFYLKGCTPDSIDIVEIYKSSVPLLLLQALCVTLIFLFPQLVMWLPKYLLNL</sequence>
<evidence type="ECO:0000256" key="1">
    <source>
        <dbReference type="ARBA" id="ARBA00004429"/>
    </source>
</evidence>
<feature type="transmembrane region" description="Helical" evidence="7">
    <location>
        <begin position="47"/>
        <end position="74"/>
    </location>
</feature>
<keyword evidence="10" id="KW-1185">Reference proteome</keyword>
<feature type="transmembrane region" description="Helical" evidence="7">
    <location>
        <begin position="12"/>
        <end position="40"/>
    </location>
</feature>
<dbReference type="Pfam" id="PF06808">
    <property type="entry name" value="DctM"/>
    <property type="match status" value="1"/>
</dbReference>
<comment type="subcellular location">
    <subcellularLocation>
        <location evidence="1">Cell inner membrane</location>
        <topology evidence="1">Multi-pass membrane protein</topology>
    </subcellularLocation>
</comment>
<proteinExistence type="predicted"/>
<name>A0ABM7W9Q8_9BACT</name>
<dbReference type="NCBIfam" id="TIGR00786">
    <property type="entry name" value="dctM"/>
    <property type="match status" value="1"/>
</dbReference>
<keyword evidence="5 7" id="KW-1133">Transmembrane helix</keyword>
<keyword evidence="2" id="KW-1003">Cell membrane</keyword>
<protein>
    <submittedName>
        <fullName evidence="9">Tripartite transporter large subunit</fullName>
    </submittedName>
</protein>
<feature type="transmembrane region" description="Helical" evidence="7">
    <location>
        <begin position="410"/>
        <end position="431"/>
    </location>
</feature>
<evidence type="ECO:0000259" key="8">
    <source>
        <dbReference type="Pfam" id="PF06808"/>
    </source>
</evidence>
<evidence type="ECO:0000256" key="2">
    <source>
        <dbReference type="ARBA" id="ARBA00022475"/>
    </source>
</evidence>
<feature type="transmembrane region" description="Helical" evidence="7">
    <location>
        <begin position="139"/>
        <end position="155"/>
    </location>
</feature>
<dbReference type="InterPro" id="IPR010656">
    <property type="entry name" value="DctM"/>
</dbReference>
<feature type="domain" description="TRAP C4-dicarboxylate transport system permease DctM subunit" evidence="8">
    <location>
        <begin position="11"/>
        <end position="427"/>
    </location>
</feature>
<evidence type="ECO:0000313" key="9">
    <source>
        <dbReference type="EMBL" id="BDD87707.1"/>
    </source>
</evidence>
<evidence type="ECO:0000256" key="4">
    <source>
        <dbReference type="ARBA" id="ARBA00022692"/>
    </source>
</evidence>
<dbReference type="PANTHER" id="PTHR33362:SF7">
    <property type="entry name" value="SLL1103 PROTEIN"/>
    <property type="match status" value="1"/>
</dbReference>
<evidence type="ECO:0000256" key="3">
    <source>
        <dbReference type="ARBA" id="ARBA00022519"/>
    </source>
</evidence>
<feature type="transmembrane region" description="Helical" evidence="7">
    <location>
        <begin position="94"/>
        <end position="127"/>
    </location>
</feature>
<dbReference type="PIRSF" id="PIRSF006066">
    <property type="entry name" value="HI0050"/>
    <property type="match status" value="1"/>
</dbReference>